<evidence type="ECO:0000256" key="3">
    <source>
        <dbReference type="ARBA" id="ARBA00022617"/>
    </source>
</evidence>
<evidence type="ECO:0000313" key="13">
    <source>
        <dbReference type="EMBL" id="BAU56642.1"/>
    </source>
</evidence>
<dbReference type="InterPro" id="IPR024167">
    <property type="entry name" value="Cytochrome_c4-like"/>
</dbReference>
<feature type="domain" description="Cytochrome c" evidence="12">
    <location>
        <begin position="117"/>
        <end position="208"/>
    </location>
</feature>
<evidence type="ECO:0000313" key="14">
    <source>
        <dbReference type="Proteomes" id="UP000218890"/>
    </source>
</evidence>
<evidence type="ECO:0000256" key="2">
    <source>
        <dbReference type="ARBA" id="ARBA00022448"/>
    </source>
</evidence>
<accession>A0A0X8X7V7</accession>
<dbReference type="PROSITE" id="PS51007">
    <property type="entry name" value="CYTC"/>
    <property type="match status" value="2"/>
</dbReference>
<comment type="subcellular location">
    <subcellularLocation>
        <location evidence="1">Periplasm</location>
    </subcellularLocation>
</comment>
<dbReference type="PANTHER" id="PTHR33751">
    <property type="entry name" value="CBB3-TYPE CYTOCHROME C OXIDASE SUBUNIT FIXP"/>
    <property type="match status" value="1"/>
</dbReference>
<dbReference type="InterPro" id="IPR036909">
    <property type="entry name" value="Cyt_c-like_dom_sf"/>
</dbReference>
<name>A0A0X8X7V7_HALHR</name>
<dbReference type="PANTHER" id="PTHR33751:SF9">
    <property type="entry name" value="CYTOCHROME C4"/>
    <property type="match status" value="1"/>
</dbReference>
<protein>
    <submittedName>
        <fullName evidence="13">Cytochrome c4</fullName>
    </submittedName>
</protein>
<evidence type="ECO:0000256" key="8">
    <source>
        <dbReference type="PIRSR" id="PIRSR000005-1"/>
    </source>
</evidence>
<comment type="PTM">
    <text evidence="8">Binds 2 heme c groups covalently per subunit.</text>
</comment>
<keyword evidence="4 9" id="KW-0479">Metal-binding</keyword>
<dbReference type="AlphaFoldDB" id="A0A0X8X7V7"/>
<keyword evidence="14" id="KW-1185">Reference proteome</keyword>
<feature type="binding site" description="axial binding residue" evidence="9">
    <location>
        <position position="43"/>
    </location>
    <ligand>
        <name>heme c</name>
        <dbReference type="ChEBI" id="CHEBI:61717"/>
        <label>1</label>
    </ligand>
    <ligandPart>
        <name>Fe</name>
        <dbReference type="ChEBI" id="CHEBI:18248"/>
    </ligandPart>
</feature>
<feature type="binding site" description="axial binding residue" evidence="9">
    <location>
        <position position="185"/>
    </location>
    <ligand>
        <name>heme c</name>
        <dbReference type="ChEBI" id="CHEBI:61717"/>
        <label>2</label>
    </ligand>
    <ligandPart>
        <name>Fe</name>
        <dbReference type="ChEBI" id="CHEBI:18248"/>
    </ligandPart>
</feature>
<evidence type="ECO:0000259" key="12">
    <source>
        <dbReference type="PROSITE" id="PS51007"/>
    </source>
</evidence>
<feature type="domain" description="Cytochrome c" evidence="12">
    <location>
        <begin position="26"/>
        <end position="107"/>
    </location>
</feature>
<feature type="binding site" description="covalent" evidence="8">
    <location>
        <position position="39"/>
    </location>
    <ligand>
        <name>heme c</name>
        <dbReference type="ChEBI" id="CHEBI:61717"/>
        <label>1</label>
    </ligand>
</feature>
<evidence type="ECO:0000256" key="10">
    <source>
        <dbReference type="SAM" id="MobiDB-lite"/>
    </source>
</evidence>
<gene>
    <name evidence="13" type="ORF">HH1059_25590</name>
</gene>
<dbReference type="RefSeq" id="WP_096406762.1">
    <property type="nucleotide sequence ID" value="NZ_AP017372.2"/>
</dbReference>
<organism evidence="13 14">
    <name type="scientific">Halorhodospira halochloris</name>
    <name type="common">Ectothiorhodospira halochloris</name>
    <dbReference type="NCBI Taxonomy" id="1052"/>
    <lineage>
        <taxon>Bacteria</taxon>
        <taxon>Pseudomonadati</taxon>
        <taxon>Pseudomonadota</taxon>
        <taxon>Gammaproteobacteria</taxon>
        <taxon>Chromatiales</taxon>
        <taxon>Ectothiorhodospiraceae</taxon>
        <taxon>Halorhodospira</taxon>
    </lineage>
</organism>
<dbReference type="Gene3D" id="1.10.760.10">
    <property type="entry name" value="Cytochrome c-like domain"/>
    <property type="match status" value="2"/>
</dbReference>
<feature type="binding site" description="covalent" evidence="8">
    <location>
        <position position="42"/>
    </location>
    <ligand>
        <name>heme c</name>
        <dbReference type="ChEBI" id="CHEBI:61717"/>
        <label>1</label>
    </ligand>
</feature>
<keyword evidence="5" id="KW-0574">Periplasm</keyword>
<feature type="region of interest" description="Disordered" evidence="10">
    <location>
        <begin position="172"/>
        <end position="192"/>
    </location>
</feature>
<feature type="binding site" description="axial binding residue" evidence="9">
    <location>
        <position position="84"/>
    </location>
    <ligand>
        <name>heme c</name>
        <dbReference type="ChEBI" id="CHEBI:61717"/>
        <label>1</label>
    </ligand>
    <ligandPart>
        <name>Fe</name>
        <dbReference type="ChEBI" id="CHEBI:18248"/>
    </ligandPart>
</feature>
<evidence type="ECO:0000256" key="1">
    <source>
        <dbReference type="ARBA" id="ARBA00004418"/>
    </source>
</evidence>
<dbReference type="GO" id="GO:0005506">
    <property type="term" value="F:iron ion binding"/>
    <property type="evidence" value="ECO:0007669"/>
    <property type="project" value="InterPro"/>
</dbReference>
<feature type="chain" id="PRO_5007071587" evidence="11">
    <location>
        <begin position="24"/>
        <end position="213"/>
    </location>
</feature>
<dbReference type="Pfam" id="PF00034">
    <property type="entry name" value="Cytochrom_C"/>
    <property type="match status" value="2"/>
</dbReference>
<feature type="binding site" description="covalent" evidence="8">
    <location>
        <position position="141"/>
    </location>
    <ligand>
        <name>heme c</name>
        <dbReference type="ChEBI" id="CHEBI:61717"/>
        <label>2</label>
    </ligand>
</feature>
<dbReference type="EMBL" id="AP017372">
    <property type="protein sequence ID" value="BAU56642.1"/>
    <property type="molecule type" value="Genomic_DNA"/>
</dbReference>
<dbReference type="GO" id="GO:0042597">
    <property type="term" value="C:periplasmic space"/>
    <property type="evidence" value="ECO:0007669"/>
    <property type="project" value="UniProtKB-SubCell"/>
</dbReference>
<dbReference type="InterPro" id="IPR050597">
    <property type="entry name" value="Cytochrome_c_Oxidase_Subunit"/>
</dbReference>
<dbReference type="KEGG" id="hhk:HH1059_25590"/>
<evidence type="ECO:0000256" key="7">
    <source>
        <dbReference type="ARBA" id="ARBA00023004"/>
    </source>
</evidence>
<dbReference type="GO" id="GO:0009055">
    <property type="term" value="F:electron transfer activity"/>
    <property type="evidence" value="ECO:0007669"/>
    <property type="project" value="InterPro"/>
</dbReference>
<dbReference type="PIRSF" id="PIRSF000005">
    <property type="entry name" value="Cytochrome_c4"/>
    <property type="match status" value="1"/>
</dbReference>
<evidence type="ECO:0000256" key="5">
    <source>
        <dbReference type="ARBA" id="ARBA00022764"/>
    </source>
</evidence>
<dbReference type="Proteomes" id="UP000218890">
    <property type="component" value="Chromosome"/>
</dbReference>
<dbReference type="OrthoDB" id="9773456at2"/>
<evidence type="ECO:0000256" key="11">
    <source>
        <dbReference type="SAM" id="SignalP"/>
    </source>
</evidence>
<keyword evidence="2" id="KW-0813">Transport</keyword>
<dbReference type="InterPro" id="IPR009056">
    <property type="entry name" value="Cyt_c-like_dom"/>
</dbReference>
<keyword evidence="7 9" id="KW-0408">Iron</keyword>
<dbReference type="GO" id="GO:0020037">
    <property type="term" value="F:heme binding"/>
    <property type="evidence" value="ECO:0007669"/>
    <property type="project" value="InterPro"/>
</dbReference>
<reference evidence="13" key="1">
    <citation type="submission" date="2016-02" db="EMBL/GenBank/DDBJ databases">
        <title>Halorhodospira halochloris DSM-1059 complete genome, version 2.</title>
        <authorList>
            <person name="Tsukatani Y."/>
        </authorList>
    </citation>
    <scope>NUCLEOTIDE SEQUENCE</scope>
    <source>
        <strain evidence="13">DSM 1059</strain>
    </source>
</reference>
<proteinExistence type="predicted"/>
<dbReference type="SUPFAM" id="SSF46626">
    <property type="entry name" value="Cytochrome c"/>
    <property type="match status" value="2"/>
</dbReference>
<keyword evidence="3 8" id="KW-0349">Heme</keyword>
<feature type="signal peptide" evidence="11">
    <location>
        <begin position="1"/>
        <end position="23"/>
    </location>
</feature>
<evidence type="ECO:0000256" key="4">
    <source>
        <dbReference type="ARBA" id="ARBA00022723"/>
    </source>
</evidence>
<keyword evidence="11" id="KW-0732">Signal</keyword>
<evidence type="ECO:0000256" key="6">
    <source>
        <dbReference type="ARBA" id="ARBA00022982"/>
    </source>
</evidence>
<feature type="binding site" description="axial binding residue" evidence="9">
    <location>
        <position position="142"/>
    </location>
    <ligand>
        <name>heme c</name>
        <dbReference type="ChEBI" id="CHEBI:61717"/>
        <label>2</label>
    </ligand>
    <ligandPart>
        <name>Fe</name>
        <dbReference type="ChEBI" id="CHEBI:18248"/>
    </ligandPart>
</feature>
<feature type="binding site" description="covalent" evidence="8">
    <location>
        <position position="138"/>
    </location>
    <ligand>
        <name>heme c</name>
        <dbReference type="ChEBI" id="CHEBI:61717"/>
        <label>2</label>
    </ligand>
</feature>
<sequence length="213" mass="23190">MYHRIQIVTAVTAFALAAGAAGASEVDLEAAEQLNEDSCVACHGATGVSDVAEWPSIAGQHADYVRYHLEMFRDEERYDPQGLMTPESVGLSDEDIENLAAFFVKQDPPPAQDVDEELAERGERIYFGGIRESNVASCTGCHGPQGKGVEGALYPRVAGQEQQYMIDAMKGYKSGDRDSDRNSEMRDIASRMSEEDIEAVAAFMSSLGPDRDD</sequence>
<evidence type="ECO:0000256" key="9">
    <source>
        <dbReference type="PIRSR" id="PIRSR000005-2"/>
    </source>
</evidence>
<feature type="compositionally biased region" description="Basic and acidic residues" evidence="10">
    <location>
        <begin position="173"/>
        <end position="192"/>
    </location>
</feature>
<keyword evidence="6" id="KW-0249">Electron transport</keyword>